<dbReference type="Proteomes" id="UP000722750">
    <property type="component" value="Unassembled WGS sequence"/>
</dbReference>
<organism evidence="2 3">
    <name type="scientific">Candidatus Scalindua arabica</name>
    <dbReference type="NCBI Taxonomy" id="1127984"/>
    <lineage>
        <taxon>Bacteria</taxon>
        <taxon>Pseudomonadati</taxon>
        <taxon>Planctomycetota</taxon>
        <taxon>Candidatus Brocadiia</taxon>
        <taxon>Candidatus Brocadiales</taxon>
        <taxon>Candidatus Scalinduaceae</taxon>
        <taxon>Candidatus Scalindua</taxon>
    </lineage>
</organism>
<evidence type="ECO:0000313" key="3">
    <source>
        <dbReference type="Proteomes" id="UP000722750"/>
    </source>
</evidence>
<protein>
    <submittedName>
        <fullName evidence="2">Uncharacterized protein</fullName>
    </submittedName>
</protein>
<comment type="caution">
    <text evidence="2">The sequence shown here is derived from an EMBL/GenBank/DDBJ whole genome shotgun (WGS) entry which is preliminary data.</text>
</comment>
<reference evidence="2" key="1">
    <citation type="journal article" date="2021" name="ISME J.">
        <title>Fine-scale metabolic discontinuity in a stratified prokaryote microbiome of a Red Sea deep halocline.</title>
        <authorList>
            <person name="Michoud G."/>
            <person name="Ngugi D.K."/>
            <person name="Barozzi A."/>
            <person name="Merlino G."/>
            <person name="Calleja M.L."/>
            <person name="Delgado-Huertas A."/>
            <person name="Moran X.A.G."/>
            <person name="Daffonchio D."/>
        </authorList>
    </citation>
    <scope>NUCLEOTIDE SEQUENCE</scope>
    <source>
        <strain evidence="2">SuakinDeep_MAG55_1</strain>
    </source>
</reference>
<sequence length="121" mass="14131">MEKSTHLFHKKIIKKKSSSAEQRKTKQKKSTKAELKKEFINHCRKAIEHIQIFNHISMVNEKVTHLNTAITHLEECLTHRPGNHLLRNQMKICKNELISLKETGKRSSDNTVEILFTADLF</sequence>
<name>A0A941W1Q9_9BACT</name>
<dbReference type="AlphaFoldDB" id="A0A941W1Q9"/>
<feature type="region of interest" description="Disordered" evidence="1">
    <location>
        <begin position="1"/>
        <end position="33"/>
    </location>
</feature>
<proteinExistence type="predicted"/>
<evidence type="ECO:0000313" key="2">
    <source>
        <dbReference type="EMBL" id="MBS1258012.1"/>
    </source>
</evidence>
<evidence type="ECO:0000256" key="1">
    <source>
        <dbReference type="SAM" id="MobiDB-lite"/>
    </source>
</evidence>
<accession>A0A941W1Q9</accession>
<dbReference type="Gene3D" id="1.20.120.660">
    <property type="entry name" value="IL-4 antagonist (De novo design) like domain"/>
    <property type="match status" value="1"/>
</dbReference>
<dbReference type="EMBL" id="JAANXD010000044">
    <property type="protein sequence ID" value="MBS1258012.1"/>
    <property type="molecule type" value="Genomic_DNA"/>
</dbReference>
<gene>
    <name evidence="2" type="ORF">MAG551_01065</name>
</gene>
<feature type="compositionally biased region" description="Basic residues" evidence="1">
    <location>
        <begin position="1"/>
        <end position="17"/>
    </location>
</feature>